<keyword evidence="2" id="KW-1185">Reference proteome</keyword>
<name>A0ABS5LCR0_9BACI</name>
<accession>A0ABS5LCR0</accession>
<dbReference type="Pfam" id="PF11132">
    <property type="entry name" value="SplA"/>
    <property type="match status" value="1"/>
</dbReference>
<evidence type="ECO:0000313" key="1">
    <source>
        <dbReference type="EMBL" id="MBS2968517.1"/>
    </source>
</evidence>
<organism evidence="1 2">
    <name type="scientific">Metabacillus flavus</name>
    <dbReference type="NCBI Taxonomy" id="2823519"/>
    <lineage>
        <taxon>Bacteria</taxon>
        <taxon>Bacillati</taxon>
        <taxon>Bacillota</taxon>
        <taxon>Bacilli</taxon>
        <taxon>Bacillales</taxon>
        <taxon>Bacillaceae</taxon>
        <taxon>Metabacillus</taxon>
    </lineage>
</organism>
<sequence>MDHKEDEKQYLNIDHAQFVQHPKNKDGVALFLKESYHLLSSEDLEKLSSEEE</sequence>
<dbReference type="EMBL" id="JAGVRK010000001">
    <property type="protein sequence ID" value="MBS2968517.1"/>
    <property type="molecule type" value="Genomic_DNA"/>
</dbReference>
<comment type="caution">
    <text evidence="1">The sequence shown here is derived from an EMBL/GenBank/DDBJ whole genome shotgun (WGS) entry which is preliminary data.</text>
</comment>
<reference evidence="1 2" key="1">
    <citation type="submission" date="2021-04" db="EMBL/GenBank/DDBJ databases">
        <title>Metabacillus sp. strain KIGAM252 whole genome sequence.</title>
        <authorList>
            <person name="Seo M.-J."/>
            <person name="Cho E.-S."/>
            <person name="Hwang C.Y."/>
            <person name="Yoon D.J."/>
        </authorList>
    </citation>
    <scope>NUCLEOTIDE SEQUENCE [LARGE SCALE GENOMIC DNA]</scope>
    <source>
        <strain evidence="1 2">KIGAM252</strain>
    </source>
</reference>
<dbReference type="Proteomes" id="UP000682403">
    <property type="component" value="Unassembled WGS sequence"/>
</dbReference>
<dbReference type="RefSeq" id="WP_211557378.1">
    <property type="nucleotide sequence ID" value="NZ_JAGVRK010000001.1"/>
</dbReference>
<dbReference type="InterPro" id="IPR022608">
    <property type="entry name" value="Tscrpt_reg_SplA"/>
</dbReference>
<proteinExistence type="predicted"/>
<protein>
    <submittedName>
        <fullName evidence="1">Uncharacterized protein</fullName>
    </submittedName>
</protein>
<gene>
    <name evidence="1" type="ORF">J9317_07070</name>
</gene>
<evidence type="ECO:0000313" key="2">
    <source>
        <dbReference type="Proteomes" id="UP000682403"/>
    </source>
</evidence>